<accession>A0A1D8KUW8</accession>
<dbReference type="Proteomes" id="UP000203902">
    <property type="component" value="Segment"/>
</dbReference>
<keyword evidence="3" id="KW-1185">Reference proteome</keyword>
<dbReference type="EMBL" id="KU686212">
    <property type="protein sequence ID" value="AOV62123.1"/>
    <property type="molecule type" value="Genomic_DNA"/>
</dbReference>
<evidence type="ECO:0000313" key="1">
    <source>
        <dbReference type="EMBL" id="AOV62123.1"/>
    </source>
</evidence>
<dbReference type="EMBL" id="KU686213">
    <property type="protein sequence ID" value="AOV62387.1"/>
    <property type="molecule type" value="Genomic_DNA"/>
</dbReference>
<reference evidence="3 4" key="1">
    <citation type="journal article" date="2016" name="Virology">
        <title>The genomic content and context of auxiliary metabolic genes in marine cyanomyoviruses.</title>
        <authorList>
            <person name="Crummett L.T."/>
            <person name="Puxty R.J."/>
            <person name="Weihe C."/>
            <person name="Marston M.F."/>
            <person name="Martiny J.B."/>
        </authorList>
    </citation>
    <scope>NUCLEOTIDE SEQUENCE [LARGE SCALE GENOMIC DNA]</scope>
    <source>
        <strain evidence="1">0910CC49</strain>
        <strain evidence="2">0910SB42</strain>
    </source>
</reference>
<name>A0A1D8KUW8_9CAUD</name>
<gene>
    <name evidence="1" type="ORF">C490910_199</name>
    <name evidence="2" type="ORF">S420910_199</name>
</gene>
<dbReference type="RefSeq" id="YP_009323132.1">
    <property type="nucleotide sequence ID" value="NC_031927.1"/>
</dbReference>
<evidence type="ECO:0000313" key="3">
    <source>
        <dbReference type="Proteomes" id="UP000203902"/>
    </source>
</evidence>
<proteinExistence type="predicted"/>
<dbReference type="OrthoDB" id="28335at10239"/>
<organism evidence="2 4">
    <name type="scientific">Synechococcus phage S-CAM7</name>
    <dbReference type="NCBI Taxonomy" id="1883368"/>
    <lineage>
        <taxon>Viruses</taxon>
        <taxon>Duplodnaviria</taxon>
        <taxon>Heunggongvirae</taxon>
        <taxon>Uroviricota</taxon>
        <taxon>Caudoviricetes</taxon>
        <taxon>Pantevenvirales</taxon>
        <taxon>Kyanoviridae</taxon>
        <taxon>Mazuvirus</taxon>
        <taxon>Mazuvirus scam7</taxon>
    </lineage>
</organism>
<protein>
    <submittedName>
        <fullName evidence="2">Uncharacterized protein</fullName>
    </submittedName>
</protein>
<dbReference type="Proteomes" id="UP000226384">
    <property type="component" value="Segment"/>
</dbReference>
<dbReference type="GeneID" id="30308253"/>
<evidence type="ECO:0000313" key="2">
    <source>
        <dbReference type="EMBL" id="AOV62387.1"/>
    </source>
</evidence>
<sequence>MALWGNQDNLVGGDFSPAAPTSVVVVGTASSDFWTAEGTTFAGVSTGTTILLGTEPGEDGFLVIESLLSDDLARCGKMSAVSAGTYDATYSTQPISLKNDPAYAESAANTLTGISTIRTQVIAGVSTAGIDAIEPTGTAGTSTTIPGGIHAGWVGIMTYVDMHGELRTKTETFVAASGIETGNRPFPA</sequence>
<evidence type="ECO:0000313" key="4">
    <source>
        <dbReference type="Proteomes" id="UP000226384"/>
    </source>
</evidence>
<dbReference type="KEGG" id="vg:30308253"/>